<dbReference type="FunFam" id="1.20.1270.60:FF:000012">
    <property type="entry name" value="Sorting nexin 2"/>
    <property type="match status" value="1"/>
</dbReference>
<evidence type="ECO:0000256" key="8">
    <source>
        <dbReference type="ARBA" id="ARBA00022990"/>
    </source>
</evidence>
<evidence type="ECO:0000256" key="7">
    <source>
        <dbReference type="ARBA" id="ARBA00022927"/>
    </source>
</evidence>
<evidence type="ECO:0000256" key="9">
    <source>
        <dbReference type="ARBA" id="ARBA00023136"/>
    </source>
</evidence>
<evidence type="ECO:0000256" key="3">
    <source>
        <dbReference type="ARBA" id="ARBA00010883"/>
    </source>
</evidence>
<dbReference type="GO" id="GO:0005829">
    <property type="term" value="C:cytosol"/>
    <property type="evidence" value="ECO:0007669"/>
    <property type="project" value="GOC"/>
</dbReference>
<dbReference type="GO" id="GO:0031901">
    <property type="term" value="C:early endosome membrane"/>
    <property type="evidence" value="ECO:0007669"/>
    <property type="project" value="UniProtKB-SubCell"/>
</dbReference>
<sequence>MADDREPPPLFDDEKPDKKEDEDDLFATPNEAPKEEIKDEPASLPTEPAQDKASEDLFAADDDLFGDKQEATKDVDTSKLRRKLTEDVDDLSPPLTPLEEPKVLIPTPADSSKAPLKKEPPEEKVKKDSQAKEPKPLIPTPAVSSKAPKSDASEKKKPPPKEEAKKKVDLQAKEAKPSKKEPASMAKEQPPLKPMKVSVDLHPPKPEPWNLEQYLSENQQTDTADSTKEDLEVEEFLPHPQSKSPVKPSDEPASMTKEQPLLKPMKVSVDLFGPKPGEGEEVDLDSPETEGPSSPAKMEPDSDSSPLEAPPMAEVLPPAKPVIEEKPKPTPAPRKPSMEKSKEEIEEEESGDQFALDIKVHDPGKIGDGMGAYMSYKVTTQTSIPAFRRPSMTVTRRFSDFLGLHEKLSQKHTHIGRIVPPAPEKSVVGMTKIKMSKEDTSSTEFVEKRRALLERFLQRISLHPVLQMDPDFRDFLEQDELPRATSTSAVSGAGVLRLIKGVGDTFSKVTIKMDESDQWFEEKQNQVEALDQQLKKLHASVEALVTYRKELGISTSAFAKSTAMLSNSEEHTALSRALSQLAEVEEKIELVHLEQADNDFFLLSELLKDYIGIIQAIRVVFHERVKSFHNWQNAQQNLAKKREQEAKFKQTGKTDKIAQAQEEIREWEGKVEKGREDFEEISKTIRTEIRRFETNRVKDFRNIIIKYMETLMNSQQQLIKYWEGFLPEAKAIA</sequence>
<dbReference type="OrthoDB" id="271164at2759"/>
<keyword evidence="14" id="KW-1185">Reference proteome</keyword>
<dbReference type="GO" id="GO:0035091">
    <property type="term" value="F:phosphatidylinositol binding"/>
    <property type="evidence" value="ECO:0007669"/>
    <property type="project" value="InterPro"/>
</dbReference>
<dbReference type="GO" id="GO:0015031">
    <property type="term" value="P:protein transport"/>
    <property type="evidence" value="ECO:0007669"/>
    <property type="project" value="UniProtKB-KW"/>
</dbReference>
<dbReference type="Pfam" id="PF00787">
    <property type="entry name" value="PX"/>
    <property type="match status" value="1"/>
</dbReference>
<dbReference type="CDD" id="cd06859">
    <property type="entry name" value="PX_SNX1_2_like"/>
    <property type="match status" value="1"/>
</dbReference>
<evidence type="ECO:0000313" key="14">
    <source>
        <dbReference type="Proteomes" id="UP000838412"/>
    </source>
</evidence>
<keyword evidence="4" id="KW-0813">Transport</keyword>
<dbReference type="Gene3D" id="1.20.1270.60">
    <property type="entry name" value="Arfaptin homology (AH) domain/BAR domain"/>
    <property type="match status" value="1"/>
</dbReference>
<feature type="compositionally biased region" description="Basic and acidic residues" evidence="11">
    <location>
        <begin position="65"/>
        <end position="86"/>
    </location>
</feature>
<evidence type="ECO:0000256" key="2">
    <source>
        <dbReference type="ARBA" id="ARBA00004510"/>
    </source>
</evidence>
<dbReference type="PANTHER" id="PTHR10555">
    <property type="entry name" value="SORTING NEXIN"/>
    <property type="match status" value="1"/>
</dbReference>
<evidence type="ECO:0000313" key="13">
    <source>
        <dbReference type="EMBL" id="CAH1252793.1"/>
    </source>
</evidence>
<dbReference type="InterPro" id="IPR015404">
    <property type="entry name" value="Vps5_C"/>
</dbReference>
<evidence type="ECO:0000256" key="5">
    <source>
        <dbReference type="ARBA" id="ARBA00022553"/>
    </source>
</evidence>
<keyword evidence="9" id="KW-0472">Membrane</keyword>
<feature type="compositionally biased region" description="Basic and acidic residues" evidence="11">
    <location>
        <begin position="1"/>
        <end position="19"/>
    </location>
</feature>
<dbReference type="EMBL" id="OV696687">
    <property type="protein sequence ID" value="CAH1252793.1"/>
    <property type="molecule type" value="Genomic_DNA"/>
</dbReference>
<evidence type="ECO:0000256" key="10">
    <source>
        <dbReference type="ARBA" id="ARBA00023273"/>
    </source>
</evidence>
<dbReference type="SUPFAM" id="SSF103657">
    <property type="entry name" value="BAR/IMD domain-like"/>
    <property type="match status" value="1"/>
</dbReference>
<comment type="subcellular location">
    <subcellularLocation>
        <location evidence="2">Cell projection</location>
        <location evidence="2">Lamellipodium</location>
    </subcellularLocation>
    <subcellularLocation>
        <location evidence="1">Early endosome membrane</location>
        <topology evidence="1">Peripheral membrane protein</topology>
        <orientation evidence="1">Cytoplasmic side</orientation>
    </subcellularLocation>
</comment>
<protein>
    <submittedName>
        <fullName evidence="13">SNX2 protein</fullName>
    </submittedName>
</protein>
<evidence type="ECO:0000259" key="12">
    <source>
        <dbReference type="SMART" id="SM00312"/>
    </source>
</evidence>
<keyword evidence="5" id="KW-0597">Phosphoprotein</keyword>
<keyword evidence="10" id="KW-0966">Cell projection</keyword>
<dbReference type="PANTHER" id="PTHR10555:SF170">
    <property type="entry name" value="FI18122P1"/>
    <property type="match status" value="1"/>
</dbReference>
<dbReference type="Gene3D" id="3.30.1520.10">
    <property type="entry name" value="Phox-like domain"/>
    <property type="match status" value="1"/>
</dbReference>
<evidence type="ECO:0000256" key="1">
    <source>
        <dbReference type="ARBA" id="ARBA00004469"/>
    </source>
</evidence>
<accession>A0A8J9ZDV8</accession>
<organism evidence="13 14">
    <name type="scientific">Branchiostoma lanceolatum</name>
    <name type="common">Common lancelet</name>
    <name type="synonym">Amphioxus lanceolatum</name>
    <dbReference type="NCBI Taxonomy" id="7740"/>
    <lineage>
        <taxon>Eukaryota</taxon>
        <taxon>Metazoa</taxon>
        <taxon>Chordata</taxon>
        <taxon>Cephalochordata</taxon>
        <taxon>Leptocardii</taxon>
        <taxon>Amphioxiformes</taxon>
        <taxon>Branchiostomatidae</taxon>
        <taxon>Branchiostoma</taxon>
    </lineage>
</organism>
<dbReference type="GO" id="GO:0030027">
    <property type="term" value="C:lamellipodium"/>
    <property type="evidence" value="ECO:0007669"/>
    <property type="project" value="UniProtKB-SubCell"/>
</dbReference>
<feature type="compositionally biased region" description="Basic and acidic residues" evidence="11">
    <location>
        <begin position="32"/>
        <end position="41"/>
    </location>
</feature>
<feature type="domain" description="PX" evidence="12">
    <location>
        <begin position="352"/>
        <end position="479"/>
    </location>
</feature>
<feature type="compositionally biased region" description="Polar residues" evidence="11">
    <location>
        <begin position="213"/>
        <end position="224"/>
    </location>
</feature>
<feature type="compositionally biased region" description="Acidic residues" evidence="11">
    <location>
        <begin position="279"/>
        <end position="288"/>
    </location>
</feature>
<dbReference type="SUPFAM" id="SSF64268">
    <property type="entry name" value="PX domain"/>
    <property type="match status" value="1"/>
</dbReference>
<proteinExistence type="inferred from homology"/>
<keyword evidence="8" id="KW-0007">Acetylation</keyword>
<dbReference type="GO" id="GO:0034498">
    <property type="term" value="P:early endosome to Golgi transport"/>
    <property type="evidence" value="ECO:0007669"/>
    <property type="project" value="TreeGrafter"/>
</dbReference>
<feature type="compositionally biased region" description="Basic and acidic residues" evidence="11">
    <location>
        <begin position="148"/>
        <end position="182"/>
    </location>
</feature>
<comment type="similarity">
    <text evidence="3">Belongs to the sorting nexin family.</text>
</comment>
<dbReference type="InterPro" id="IPR001683">
    <property type="entry name" value="PX_dom"/>
</dbReference>
<evidence type="ECO:0000256" key="11">
    <source>
        <dbReference type="SAM" id="MobiDB-lite"/>
    </source>
</evidence>
<dbReference type="SMART" id="SM00312">
    <property type="entry name" value="PX"/>
    <property type="match status" value="1"/>
</dbReference>
<evidence type="ECO:0000256" key="6">
    <source>
        <dbReference type="ARBA" id="ARBA00022753"/>
    </source>
</evidence>
<dbReference type="InterPro" id="IPR027267">
    <property type="entry name" value="AH/BAR_dom_sf"/>
</dbReference>
<feature type="region of interest" description="Disordered" evidence="11">
    <location>
        <begin position="1"/>
        <end position="352"/>
    </location>
</feature>
<name>A0A8J9ZDV8_BRALA</name>
<dbReference type="CDD" id="cd07623">
    <property type="entry name" value="BAR_SNX1_2"/>
    <property type="match status" value="1"/>
</dbReference>
<dbReference type="Proteomes" id="UP000838412">
    <property type="component" value="Chromosome 2"/>
</dbReference>
<feature type="compositionally biased region" description="Basic and acidic residues" evidence="11">
    <location>
        <begin position="116"/>
        <end position="135"/>
    </location>
</feature>
<keyword evidence="6" id="KW-0967">Endosome</keyword>
<dbReference type="AlphaFoldDB" id="A0A8J9ZDV8"/>
<gene>
    <name evidence="13" type="primary">SNX2</name>
    <name evidence="13" type="ORF">BLAG_LOCUS12779</name>
</gene>
<dbReference type="InterPro" id="IPR036871">
    <property type="entry name" value="PX_dom_sf"/>
</dbReference>
<evidence type="ECO:0000256" key="4">
    <source>
        <dbReference type="ARBA" id="ARBA00022448"/>
    </source>
</evidence>
<keyword evidence="7" id="KW-0653">Protein transport</keyword>
<dbReference type="Pfam" id="PF09325">
    <property type="entry name" value="Vps5"/>
    <property type="match status" value="1"/>
</dbReference>
<reference evidence="13" key="1">
    <citation type="submission" date="2022-01" db="EMBL/GenBank/DDBJ databases">
        <authorList>
            <person name="Braso-Vives M."/>
        </authorList>
    </citation>
    <scope>NUCLEOTIDE SEQUENCE</scope>
</reference>
<dbReference type="FunFam" id="3.30.1520.10:FF:000047">
    <property type="entry name" value="Sorting nexin"/>
    <property type="match status" value="1"/>
</dbReference>